<evidence type="ECO:0000256" key="11">
    <source>
        <dbReference type="HAMAP-Rule" id="MF_01497"/>
    </source>
</evidence>
<dbReference type="SUPFAM" id="SSF56112">
    <property type="entry name" value="Protein kinase-like (PK-like)"/>
    <property type="match status" value="1"/>
</dbReference>
<evidence type="ECO:0000256" key="3">
    <source>
        <dbReference type="ARBA" id="ARBA00022553"/>
    </source>
</evidence>
<keyword evidence="2 11" id="KW-0723">Serine/threonine-protein kinase</keyword>
<evidence type="ECO:0000256" key="4">
    <source>
        <dbReference type="ARBA" id="ARBA00022679"/>
    </source>
</evidence>
<dbReference type="GO" id="GO:0000287">
    <property type="term" value="F:magnesium ion binding"/>
    <property type="evidence" value="ECO:0007669"/>
    <property type="project" value="UniProtKB-UniRule"/>
</dbReference>
<dbReference type="Pfam" id="PF01636">
    <property type="entry name" value="APH"/>
    <property type="match status" value="1"/>
</dbReference>
<dbReference type="GO" id="GO:0106310">
    <property type="term" value="F:protein serine kinase activity"/>
    <property type="evidence" value="ECO:0007669"/>
    <property type="project" value="RHEA"/>
</dbReference>
<evidence type="ECO:0000256" key="9">
    <source>
        <dbReference type="ARBA" id="ARBA00022842"/>
    </source>
</evidence>
<dbReference type="PANTHER" id="PTHR39573:SF1">
    <property type="entry name" value="STRESS RESPONSE KINASE A"/>
    <property type="match status" value="1"/>
</dbReference>
<dbReference type="AlphaFoldDB" id="A0A5C8NTI2"/>
<dbReference type="GO" id="GO:0004674">
    <property type="term" value="F:protein serine/threonine kinase activity"/>
    <property type="evidence" value="ECO:0007669"/>
    <property type="project" value="UniProtKB-UniRule"/>
</dbReference>
<keyword evidence="1 11" id="KW-0963">Cytoplasm</keyword>
<feature type="binding site" evidence="11">
    <location>
        <position position="223"/>
    </location>
    <ligand>
        <name>Mg(2+)</name>
        <dbReference type="ChEBI" id="CHEBI:18420"/>
    </ligand>
</feature>
<dbReference type="RefSeq" id="WP_147704817.1">
    <property type="nucleotide sequence ID" value="NZ_VDUY01000005.1"/>
</dbReference>
<evidence type="ECO:0000256" key="5">
    <source>
        <dbReference type="ARBA" id="ARBA00022723"/>
    </source>
</evidence>
<dbReference type="InterPro" id="IPR011009">
    <property type="entry name" value="Kinase-like_dom_sf"/>
</dbReference>
<dbReference type="GO" id="GO:0005737">
    <property type="term" value="C:cytoplasm"/>
    <property type="evidence" value="ECO:0007669"/>
    <property type="project" value="UniProtKB-SubCell"/>
</dbReference>
<keyword evidence="6 11" id="KW-0547">Nucleotide-binding</keyword>
<dbReference type="Gene3D" id="1.20.1270.170">
    <property type="match status" value="1"/>
</dbReference>
<keyword evidence="14" id="KW-1185">Reference proteome</keyword>
<keyword evidence="10 11" id="KW-0346">Stress response</keyword>
<feature type="domain" description="Aminoglycoside phosphotransferase" evidence="12">
    <location>
        <begin position="40"/>
        <end position="279"/>
    </location>
</feature>
<proteinExistence type="inferred from homology"/>
<dbReference type="Proteomes" id="UP000321548">
    <property type="component" value="Unassembled WGS sequence"/>
</dbReference>
<comment type="function">
    <text evidence="11">A protein kinase that phosphorylates Ser and Thr residues. Probably acts to suppress the effects of stress linked to accumulation of reactive oxygen species. Probably involved in the extracytoplasmic stress response.</text>
</comment>
<accession>A0A5C8NTI2</accession>
<dbReference type="OrthoDB" id="5392197at2"/>
<evidence type="ECO:0000313" key="13">
    <source>
        <dbReference type="EMBL" id="TXL64568.1"/>
    </source>
</evidence>
<evidence type="ECO:0000256" key="10">
    <source>
        <dbReference type="ARBA" id="ARBA00023016"/>
    </source>
</evidence>
<evidence type="ECO:0000256" key="1">
    <source>
        <dbReference type="ARBA" id="ARBA00022490"/>
    </source>
</evidence>
<dbReference type="Gene3D" id="1.10.510.10">
    <property type="entry name" value="Transferase(Phosphotransferase) domain 1"/>
    <property type="match status" value="1"/>
</dbReference>
<feature type="site" description="ATP" evidence="11">
    <location>
        <position position="40"/>
    </location>
</feature>
<name>A0A5C8NTI2_9BURK</name>
<keyword evidence="3 11" id="KW-0597">Phosphoprotein</keyword>
<reference evidence="13 14" key="1">
    <citation type="submission" date="2019-06" db="EMBL/GenBank/DDBJ databases">
        <title>Quisquiliibacterium sp. nov., isolated from a maize field.</title>
        <authorList>
            <person name="Lin S.-Y."/>
            <person name="Tsai C.-F."/>
            <person name="Young C.-C."/>
        </authorList>
    </citation>
    <scope>NUCLEOTIDE SEQUENCE [LARGE SCALE GENOMIC DNA]</scope>
    <source>
        <strain evidence="13 14">CC-CFT501</strain>
    </source>
</reference>
<comment type="subcellular location">
    <subcellularLocation>
        <location evidence="11">Cytoplasm</location>
    </subcellularLocation>
</comment>
<comment type="similarity">
    <text evidence="11">Belongs to the SrkA/RdoA protein kinase family.</text>
</comment>
<keyword evidence="9 11" id="KW-0460">Magnesium</keyword>
<dbReference type="NCBIfam" id="NF008738">
    <property type="entry name" value="PRK11768.1"/>
    <property type="match status" value="1"/>
</dbReference>
<dbReference type="Gene3D" id="3.30.200.70">
    <property type="match status" value="1"/>
</dbReference>
<protein>
    <recommendedName>
        <fullName evidence="11">Stress response kinase A</fullName>
        <ecNumber evidence="11">2.7.11.1</ecNumber>
    </recommendedName>
    <alternativeName>
        <fullName evidence="11">Serine/threonine-protein kinase SrkA</fullName>
    </alternativeName>
</protein>
<dbReference type="InterPro" id="IPR002575">
    <property type="entry name" value="Aminoglycoside_PTrfase"/>
</dbReference>
<keyword evidence="8 11" id="KW-0067">ATP-binding</keyword>
<dbReference type="EMBL" id="VDUY01000005">
    <property type="protein sequence ID" value="TXL64568.1"/>
    <property type="molecule type" value="Genomic_DNA"/>
</dbReference>
<dbReference type="PANTHER" id="PTHR39573">
    <property type="entry name" value="STRESS RESPONSE KINASE A"/>
    <property type="match status" value="1"/>
</dbReference>
<evidence type="ECO:0000256" key="6">
    <source>
        <dbReference type="ARBA" id="ARBA00022741"/>
    </source>
</evidence>
<evidence type="ECO:0000256" key="2">
    <source>
        <dbReference type="ARBA" id="ARBA00022527"/>
    </source>
</evidence>
<evidence type="ECO:0000256" key="7">
    <source>
        <dbReference type="ARBA" id="ARBA00022777"/>
    </source>
</evidence>
<comment type="cofactor">
    <cofactor evidence="11">
        <name>Mg(2+)</name>
        <dbReference type="ChEBI" id="CHEBI:18420"/>
    </cofactor>
</comment>
<keyword evidence="5 11" id="KW-0479">Metal-binding</keyword>
<feature type="active site" description="Proton acceptor" evidence="11">
    <location>
        <position position="218"/>
    </location>
</feature>
<comment type="catalytic activity">
    <reaction evidence="11">
        <text>L-threonyl-[protein] + ATP = O-phospho-L-threonyl-[protein] + ADP + H(+)</text>
        <dbReference type="Rhea" id="RHEA:46608"/>
        <dbReference type="Rhea" id="RHEA-COMP:11060"/>
        <dbReference type="Rhea" id="RHEA-COMP:11605"/>
        <dbReference type="ChEBI" id="CHEBI:15378"/>
        <dbReference type="ChEBI" id="CHEBI:30013"/>
        <dbReference type="ChEBI" id="CHEBI:30616"/>
        <dbReference type="ChEBI" id="CHEBI:61977"/>
        <dbReference type="ChEBI" id="CHEBI:456216"/>
        <dbReference type="EC" id="2.7.11.1"/>
    </reaction>
</comment>
<dbReference type="InterPro" id="IPR032882">
    <property type="entry name" value="SrkA/RdoA"/>
</dbReference>
<keyword evidence="7 11" id="KW-0418">Kinase</keyword>
<comment type="catalytic activity">
    <reaction evidence="11">
        <text>L-seryl-[protein] + ATP = O-phospho-L-seryl-[protein] + ADP + H(+)</text>
        <dbReference type="Rhea" id="RHEA:17989"/>
        <dbReference type="Rhea" id="RHEA-COMP:9863"/>
        <dbReference type="Rhea" id="RHEA-COMP:11604"/>
        <dbReference type="ChEBI" id="CHEBI:15378"/>
        <dbReference type="ChEBI" id="CHEBI:29999"/>
        <dbReference type="ChEBI" id="CHEBI:30616"/>
        <dbReference type="ChEBI" id="CHEBI:83421"/>
        <dbReference type="ChEBI" id="CHEBI:456216"/>
        <dbReference type="EC" id="2.7.11.1"/>
    </reaction>
</comment>
<comment type="subunit">
    <text evidence="11">Monomer.</text>
</comment>
<feature type="binding site" evidence="11">
    <location>
        <position position="235"/>
    </location>
    <ligand>
        <name>Mg(2+)</name>
        <dbReference type="ChEBI" id="CHEBI:18420"/>
    </ligand>
</feature>
<dbReference type="GO" id="GO:0005524">
    <property type="term" value="F:ATP binding"/>
    <property type="evidence" value="ECO:0007669"/>
    <property type="project" value="UniProtKB-UniRule"/>
</dbReference>
<gene>
    <name evidence="11" type="primary">srkA</name>
    <name evidence="13" type="ORF">FHP08_12500</name>
</gene>
<organism evidence="13 14">
    <name type="scientific">Zeimonas arvi</name>
    <dbReference type="NCBI Taxonomy" id="2498847"/>
    <lineage>
        <taxon>Bacteria</taxon>
        <taxon>Pseudomonadati</taxon>
        <taxon>Pseudomonadota</taxon>
        <taxon>Betaproteobacteria</taxon>
        <taxon>Burkholderiales</taxon>
        <taxon>Burkholderiaceae</taxon>
        <taxon>Zeimonas</taxon>
    </lineage>
</organism>
<comment type="caution">
    <text evidence="13">The sequence shown here is derived from an EMBL/GenBank/DDBJ whole genome shotgun (WGS) entry which is preliminary data.</text>
</comment>
<keyword evidence="4 11" id="KW-0808">Transferase</keyword>
<sequence>MSEPDPADQTPYARLAPDLMLDALDAVGLRGDGRFIALNSYENRVYQVSLEDGPAVVAKFYRPGRWSDAQILEEHAFATELAGREIPVVAPLPLRPVSPDASVSGEHDTLAAFAGYRYAVYPRRGGRAPELDDPDTLERIGRFIGRIHAVGAIAPFAHRPAVDVAGFGEEPRAWLLAHDFVPADLLPAWRGIVDRALDAVREAFARAGAAKAIRLHGDCHAGNILWTDDGPHFVDFDDARSGPAIQDLWMLLSGDRASMTRQLSDLLAGYEDFADLDRRELQLIEPLRTLRLIHYSAWLARRWHDPAFPAAFPWFGTQRYWQDRVLELREQVAAMQEPPLECG</sequence>
<evidence type="ECO:0000259" key="12">
    <source>
        <dbReference type="Pfam" id="PF01636"/>
    </source>
</evidence>
<dbReference type="EC" id="2.7.11.1" evidence="11"/>
<dbReference type="HAMAP" id="MF_01497">
    <property type="entry name" value="SrkA_kinase"/>
    <property type="match status" value="1"/>
</dbReference>
<feature type="active site" evidence="11">
    <location>
        <position position="235"/>
    </location>
</feature>
<evidence type="ECO:0000313" key="14">
    <source>
        <dbReference type="Proteomes" id="UP000321548"/>
    </source>
</evidence>
<evidence type="ECO:0000256" key="8">
    <source>
        <dbReference type="ARBA" id="ARBA00022840"/>
    </source>
</evidence>